<reference evidence="2" key="1">
    <citation type="submission" date="2018-05" db="EMBL/GenBank/DDBJ databases">
        <authorList>
            <person name="Lanie J.A."/>
            <person name="Ng W.-L."/>
            <person name="Kazmierczak K.M."/>
            <person name="Andrzejewski T.M."/>
            <person name="Davidsen T.M."/>
            <person name="Wayne K.J."/>
            <person name="Tettelin H."/>
            <person name="Glass J.I."/>
            <person name="Rusch D."/>
            <person name="Podicherti R."/>
            <person name="Tsui H.-C.T."/>
            <person name="Winkler M.E."/>
        </authorList>
    </citation>
    <scope>NUCLEOTIDE SEQUENCE</scope>
</reference>
<feature type="region of interest" description="Disordered" evidence="1">
    <location>
        <begin position="24"/>
        <end position="44"/>
    </location>
</feature>
<feature type="non-terminal residue" evidence="2">
    <location>
        <position position="1"/>
    </location>
</feature>
<organism evidence="2">
    <name type="scientific">marine metagenome</name>
    <dbReference type="NCBI Taxonomy" id="408172"/>
    <lineage>
        <taxon>unclassified sequences</taxon>
        <taxon>metagenomes</taxon>
        <taxon>ecological metagenomes</taxon>
    </lineage>
</organism>
<gene>
    <name evidence="2" type="ORF">METZ01_LOCUS502398</name>
</gene>
<dbReference type="AlphaFoldDB" id="A0A383DYZ4"/>
<proteinExistence type="predicted"/>
<accession>A0A383DYZ4</accession>
<protein>
    <submittedName>
        <fullName evidence="2">Uncharacterized protein</fullName>
    </submittedName>
</protein>
<dbReference type="EMBL" id="UINC01221276">
    <property type="protein sequence ID" value="SVE49544.1"/>
    <property type="molecule type" value="Genomic_DNA"/>
</dbReference>
<name>A0A383DYZ4_9ZZZZ</name>
<evidence type="ECO:0000256" key="1">
    <source>
        <dbReference type="SAM" id="MobiDB-lite"/>
    </source>
</evidence>
<evidence type="ECO:0000313" key="2">
    <source>
        <dbReference type="EMBL" id="SVE49544.1"/>
    </source>
</evidence>
<feature type="compositionally biased region" description="Basic residues" evidence="1">
    <location>
        <begin position="35"/>
        <end position="44"/>
    </location>
</feature>
<sequence length="44" mass="4987">PSAKKRKVDQKSAVIDRVAKKIKKNLKKAEPERIKKAKASKSKK</sequence>